<sequence length="406" mass="43942">MRSPVWSKLKVLFGALLVTLFTVSLMIFPAEGVKAAVAGLRVFWEVVLPSLLPFFVLSEILLGMGVVHFLGVLLEPLMRPLFNVPGIGAFALSMGLAAGYPMDAVITGKFRRSGMCTRVEGERLLSFTNTADPLFIFGAVAVGMFGRPDLGAVMAIAHYVSSFSVGVAFKFYKKSPASEEQTREVFDRGMLRRAVRALFKARRDDGRPIGRLFGDAVKESITTLLMIGGFITLFAVLVKMMDVFRVMGAITPLLGGFLRLCGLDPDLAGAVFNGVLEIDLGTMVASTAAAPVLDKVMIASWIIAWSGLSVHCQVASVIHDTDIGMGPYVAARFLHGVFAAFYTWILMGPLAPVLAPLHRAVAATRWNPIDRLVLSGQQMLAVLGILLLASLAVYISKRYALVWVKK</sequence>
<keyword evidence="4" id="KW-1185">Reference proteome</keyword>
<feature type="transmembrane region" description="Helical" evidence="1">
    <location>
        <begin position="152"/>
        <end position="172"/>
    </location>
</feature>
<dbReference type="RefSeq" id="WP_132018209.1">
    <property type="nucleotide sequence ID" value="NZ_SLUN01000068.1"/>
</dbReference>
<feature type="transmembrane region" description="Helical" evidence="1">
    <location>
        <begin position="375"/>
        <end position="396"/>
    </location>
</feature>
<proteinExistence type="predicted"/>
<evidence type="ECO:0000313" key="4">
    <source>
        <dbReference type="Proteomes" id="UP000295008"/>
    </source>
</evidence>
<gene>
    <name evidence="3" type="ORF">EDC14_10687</name>
</gene>
<dbReference type="InterPro" id="IPR011642">
    <property type="entry name" value="Gate_dom"/>
</dbReference>
<dbReference type="NCBIfam" id="TIGR02871">
    <property type="entry name" value="spore_ylbJ"/>
    <property type="match status" value="1"/>
</dbReference>
<feature type="transmembrane region" description="Helical" evidence="1">
    <location>
        <begin position="333"/>
        <end position="355"/>
    </location>
</feature>
<feature type="transmembrane region" description="Helical" evidence="1">
    <location>
        <begin position="220"/>
        <end position="238"/>
    </location>
</feature>
<dbReference type="AlphaFoldDB" id="A0A4R1QML5"/>
<dbReference type="Pfam" id="PF07670">
    <property type="entry name" value="Gate"/>
    <property type="match status" value="1"/>
</dbReference>
<evidence type="ECO:0000313" key="3">
    <source>
        <dbReference type="EMBL" id="TCL54031.1"/>
    </source>
</evidence>
<keyword evidence="1" id="KW-0472">Membrane</keyword>
<feature type="transmembrane region" description="Helical" evidence="1">
    <location>
        <begin position="81"/>
        <end position="100"/>
    </location>
</feature>
<feature type="domain" description="Nucleoside transporter/FeoB GTPase Gate" evidence="2">
    <location>
        <begin position="46"/>
        <end position="110"/>
    </location>
</feature>
<accession>A0A4R1QML5</accession>
<name>A0A4R1QML5_HYDET</name>
<protein>
    <submittedName>
        <fullName evidence="3">Sporulation integral membrane protein YlbJ</fullName>
    </submittedName>
</protein>
<evidence type="ECO:0000259" key="2">
    <source>
        <dbReference type="Pfam" id="PF07670"/>
    </source>
</evidence>
<dbReference type="InterPro" id="IPR014226">
    <property type="entry name" value="Spore_IM_YlbJ"/>
</dbReference>
<organism evidence="3 4">
    <name type="scientific">Hydrogenispora ethanolica</name>
    <dbReference type="NCBI Taxonomy" id="1082276"/>
    <lineage>
        <taxon>Bacteria</taxon>
        <taxon>Bacillati</taxon>
        <taxon>Bacillota</taxon>
        <taxon>Hydrogenispora</taxon>
    </lineage>
</organism>
<dbReference type="Proteomes" id="UP000295008">
    <property type="component" value="Unassembled WGS sequence"/>
</dbReference>
<dbReference type="OrthoDB" id="1645614at2"/>
<feature type="transmembrane region" description="Helical" evidence="1">
    <location>
        <begin position="51"/>
        <end position="74"/>
    </location>
</feature>
<keyword evidence="1" id="KW-1133">Transmembrane helix</keyword>
<comment type="caution">
    <text evidence="3">The sequence shown here is derived from an EMBL/GenBank/DDBJ whole genome shotgun (WGS) entry which is preliminary data.</text>
</comment>
<evidence type="ECO:0000256" key="1">
    <source>
        <dbReference type="SAM" id="Phobius"/>
    </source>
</evidence>
<keyword evidence="1" id="KW-0812">Transmembrane</keyword>
<reference evidence="3 4" key="1">
    <citation type="submission" date="2019-03" db="EMBL/GenBank/DDBJ databases">
        <title>Genomic Encyclopedia of Type Strains, Phase IV (KMG-IV): sequencing the most valuable type-strain genomes for metagenomic binning, comparative biology and taxonomic classification.</title>
        <authorList>
            <person name="Goeker M."/>
        </authorList>
    </citation>
    <scope>NUCLEOTIDE SEQUENCE [LARGE SCALE GENOMIC DNA]</scope>
    <source>
        <strain evidence="3 4">LX-B</strain>
    </source>
</reference>
<dbReference type="EMBL" id="SLUN01000068">
    <property type="protein sequence ID" value="TCL54031.1"/>
    <property type="molecule type" value="Genomic_DNA"/>
</dbReference>